<reference evidence="3" key="2">
    <citation type="submission" date="2024-01" db="EMBL/GenBank/DDBJ databases">
        <authorList>
            <person name="He J."/>
            <person name="Wang M."/>
            <person name="Zheng J."/>
            <person name="Liu Z."/>
        </authorList>
    </citation>
    <scope>NUCLEOTIDE SEQUENCE</scope>
    <source>
        <strain evidence="3">ZL_2023a</strain>
        <tissue evidence="3">Muscle</tissue>
    </source>
</reference>
<dbReference type="AlphaFoldDB" id="A0AAW0Y2I3"/>
<accession>A0AAW0Y2I3</accession>
<protein>
    <submittedName>
        <fullName evidence="3">Uncharacterized protein</fullName>
    </submittedName>
</protein>
<feature type="region of interest" description="Disordered" evidence="1">
    <location>
        <begin position="188"/>
        <end position="207"/>
    </location>
</feature>
<keyword evidence="2" id="KW-0812">Transmembrane</keyword>
<evidence type="ECO:0000313" key="4">
    <source>
        <dbReference type="Proteomes" id="UP001445076"/>
    </source>
</evidence>
<keyword evidence="4" id="KW-1185">Reference proteome</keyword>
<dbReference type="EMBL" id="JARKIK010000018">
    <property type="protein sequence ID" value="KAK8746080.1"/>
    <property type="molecule type" value="Genomic_DNA"/>
</dbReference>
<keyword evidence="2" id="KW-1133">Transmembrane helix</keyword>
<dbReference type="EMBL" id="JARKIK010000018">
    <property type="protein sequence ID" value="KAK8746077.1"/>
    <property type="molecule type" value="Genomic_DNA"/>
</dbReference>
<evidence type="ECO:0000256" key="2">
    <source>
        <dbReference type="SAM" id="Phobius"/>
    </source>
</evidence>
<keyword evidence="2" id="KW-0472">Membrane</keyword>
<evidence type="ECO:0000313" key="3">
    <source>
        <dbReference type="EMBL" id="KAK8746080.1"/>
    </source>
</evidence>
<proteinExistence type="predicted"/>
<comment type="caution">
    <text evidence="3">The sequence shown here is derived from an EMBL/GenBank/DDBJ whole genome shotgun (WGS) entry which is preliminary data.</text>
</comment>
<gene>
    <name evidence="3" type="ORF">OTU49_017254</name>
</gene>
<dbReference type="Proteomes" id="UP001445076">
    <property type="component" value="Unassembled WGS sequence"/>
</dbReference>
<feature type="region of interest" description="Disordered" evidence="1">
    <location>
        <begin position="111"/>
        <end position="134"/>
    </location>
</feature>
<reference evidence="3 4" key="1">
    <citation type="journal article" date="2024" name="BMC Genomics">
        <title>Genome assembly of redclaw crayfish (Cherax quadricarinatus) provides insights into its immune adaptation and hypoxia tolerance.</title>
        <authorList>
            <person name="Liu Z."/>
            <person name="Zheng J."/>
            <person name="Li H."/>
            <person name="Fang K."/>
            <person name="Wang S."/>
            <person name="He J."/>
            <person name="Zhou D."/>
            <person name="Weng S."/>
            <person name="Chi M."/>
            <person name="Gu Z."/>
            <person name="He J."/>
            <person name="Li F."/>
            <person name="Wang M."/>
        </authorList>
    </citation>
    <scope>NUCLEOTIDE SEQUENCE [LARGE SCALE GENOMIC DNA]</scope>
    <source>
        <strain evidence="3">ZL_2023a</strain>
    </source>
</reference>
<organism evidence="3 4">
    <name type="scientific">Cherax quadricarinatus</name>
    <name type="common">Australian red claw crayfish</name>
    <dbReference type="NCBI Taxonomy" id="27406"/>
    <lineage>
        <taxon>Eukaryota</taxon>
        <taxon>Metazoa</taxon>
        <taxon>Ecdysozoa</taxon>
        <taxon>Arthropoda</taxon>
        <taxon>Crustacea</taxon>
        <taxon>Multicrustacea</taxon>
        <taxon>Malacostraca</taxon>
        <taxon>Eumalacostraca</taxon>
        <taxon>Eucarida</taxon>
        <taxon>Decapoda</taxon>
        <taxon>Pleocyemata</taxon>
        <taxon>Astacidea</taxon>
        <taxon>Parastacoidea</taxon>
        <taxon>Parastacidae</taxon>
        <taxon>Cherax</taxon>
    </lineage>
</organism>
<name>A0AAW0Y2I3_CHEQU</name>
<feature type="transmembrane region" description="Helical" evidence="2">
    <location>
        <begin position="27"/>
        <end position="49"/>
    </location>
</feature>
<evidence type="ECO:0000256" key="1">
    <source>
        <dbReference type="SAM" id="MobiDB-lite"/>
    </source>
</evidence>
<feature type="region of interest" description="Disordered" evidence="1">
    <location>
        <begin position="241"/>
        <end position="263"/>
    </location>
</feature>
<sequence>MDVVENTLVTTSHIAGSMNYPSTMQALFALIVMIIVLLFILVYCCWGTFSCTRQEDTSEAAEDGTPVTQHQGQQVLRGTHMVIVPINNMIYVGDPETRRIYQIPIDRDKPPAYTEAVSSGPPPPYVSDNSTSDNTVQNLSQAVPETRTVLPDLPPSYDDCLSSSFSNEVWHTVVNNHVSASESWQVQPNGQFGSDTGGQQPPELASNSMTIDGLDQRVTEAPGGRLESVILLPSNLRTVLNPHLSPENGTDTDCDKSLNVQST</sequence>